<protein>
    <recommendedName>
        <fullName evidence="3">HK97 gp10 family phage protein</fullName>
    </recommendedName>
</protein>
<keyword evidence="2" id="KW-1185">Reference proteome</keyword>
<accession>A0ABW4YL08</accession>
<gene>
    <name evidence="1" type="ORF">ACFSJH_11485</name>
</gene>
<reference evidence="2" key="1">
    <citation type="journal article" date="2019" name="Int. J. Syst. Evol. Microbiol.">
        <title>The Global Catalogue of Microorganisms (GCM) 10K type strain sequencing project: providing services to taxonomists for standard genome sequencing and annotation.</title>
        <authorList>
            <consortium name="The Broad Institute Genomics Platform"/>
            <consortium name="The Broad Institute Genome Sequencing Center for Infectious Disease"/>
            <person name="Wu L."/>
            <person name="Ma J."/>
        </authorList>
    </citation>
    <scope>NUCLEOTIDE SEQUENCE [LARGE SCALE GENOMIC DNA]</scope>
    <source>
        <strain evidence="2">GH52</strain>
    </source>
</reference>
<sequence>MAKGYGFNFGIVGLEAMIGELDDMAKKIDERIDETLEKLALQIIHDAKRLAPNLSGDLEAAFHIGNDTSAPFNVGKVKKLIGVSYIDFGTSPEVNDYAVVQHEGFRKTASGKIVQLTPGEKTVSKGAYNGYLPGKKYLENAIKMNEMLIIEELSKVLEG</sequence>
<organism evidence="1 2">
    <name type="scientific">Paenibacillus yanchengensis</name>
    <dbReference type="NCBI Taxonomy" id="2035833"/>
    <lineage>
        <taxon>Bacteria</taxon>
        <taxon>Bacillati</taxon>
        <taxon>Bacillota</taxon>
        <taxon>Bacilli</taxon>
        <taxon>Bacillales</taxon>
        <taxon>Paenibacillaceae</taxon>
        <taxon>Paenibacillus</taxon>
    </lineage>
</organism>
<comment type="caution">
    <text evidence="1">The sequence shown here is derived from an EMBL/GenBank/DDBJ whole genome shotgun (WGS) entry which is preliminary data.</text>
</comment>
<name>A0ABW4YL08_9BACL</name>
<dbReference type="Proteomes" id="UP001597362">
    <property type="component" value="Unassembled WGS sequence"/>
</dbReference>
<evidence type="ECO:0000313" key="1">
    <source>
        <dbReference type="EMBL" id="MFD2116343.1"/>
    </source>
</evidence>
<dbReference type="EMBL" id="JBHUHO010000030">
    <property type="protein sequence ID" value="MFD2116343.1"/>
    <property type="molecule type" value="Genomic_DNA"/>
</dbReference>
<dbReference type="RefSeq" id="WP_377772414.1">
    <property type="nucleotide sequence ID" value="NZ_JBHUHO010000030.1"/>
</dbReference>
<evidence type="ECO:0000313" key="2">
    <source>
        <dbReference type="Proteomes" id="UP001597362"/>
    </source>
</evidence>
<proteinExistence type="predicted"/>
<evidence type="ECO:0008006" key="3">
    <source>
        <dbReference type="Google" id="ProtNLM"/>
    </source>
</evidence>